<evidence type="ECO:0000313" key="9">
    <source>
        <dbReference type="Proteomes" id="UP001212152"/>
    </source>
</evidence>
<dbReference type="Gene3D" id="3.30.60.90">
    <property type="match status" value="1"/>
</dbReference>
<feature type="compositionally biased region" description="Basic and acidic residues" evidence="6">
    <location>
        <begin position="195"/>
        <end position="204"/>
    </location>
</feature>
<dbReference type="AlphaFoldDB" id="A0AAD5TI11"/>
<keyword evidence="2 4" id="KW-0863">Zinc-finger</keyword>
<name>A0AAD5TI11_9FUNG</name>
<dbReference type="PANTHER" id="PTHR22705:SF0">
    <property type="entry name" value="ZZ-TYPE ZINC FINGER-CONTAINING PROTEIN 3"/>
    <property type="match status" value="1"/>
</dbReference>
<evidence type="ECO:0000256" key="1">
    <source>
        <dbReference type="ARBA" id="ARBA00022723"/>
    </source>
</evidence>
<gene>
    <name evidence="8" type="primary">ZZZ3</name>
    <name evidence="8" type="ORF">HDU87_006325</name>
</gene>
<reference evidence="8" key="1">
    <citation type="submission" date="2020-05" db="EMBL/GenBank/DDBJ databases">
        <title>Phylogenomic resolution of chytrid fungi.</title>
        <authorList>
            <person name="Stajich J.E."/>
            <person name="Amses K."/>
            <person name="Simmons R."/>
            <person name="Seto K."/>
            <person name="Myers J."/>
            <person name="Bonds A."/>
            <person name="Quandt C.A."/>
            <person name="Barry K."/>
            <person name="Liu P."/>
            <person name="Grigoriev I."/>
            <person name="Longcore J.E."/>
            <person name="James T.Y."/>
        </authorList>
    </citation>
    <scope>NUCLEOTIDE SEQUENCE</scope>
    <source>
        <strain evidence="8">JEL0379</strain>
    </source>
</reference>
<feature type="region of interest" description="Disordered" evidence="6">
    <location>
        <begin position="1"/>
        <end position="46"/>
    </location>
</feature>
<dbReference type="SMART" id="SM00291">
    <property type="entry name" value="ZnF_ZZ"/>
    <property type="match status" value="1"/>
</dbReference>
<dbReference type="InterPro" id="IPR043145">
    <property type="entry name" value="Znf_ZZ_sf"/>
</dbReference>
<dbReference type="Gene3D" id="1.10.10.60">
    <property type="entry name" value="Homeodomain-like"/>
    <property type="match status" value="1"/>
</dbReference>
<feature type="domain" description="ZZ-type" evidence="7">
    <location>
        <begin position="381"/>
        <end position="440"/>
    </location>
</feature>
<dbReference type="PROSITE" id="PS50135">
    <property type="entry name" value="ZF_ZZ_2"/>
    <property type="match status" value="1"/>
</dbReference>
<dbReference type="CDD" id="cd00167">
    <property type="entry name" value="SANT"/>
    <property type="match status" value="1"/>
</dbReference>
<evidence type="ECO:0000256" key="6">
    <source>
        <dbReference type="SAM" id="MobiDB-lite"/>
    </source>
</evidence>
<dbReference type="PANTHER" id="PTHR22705">
    <property type="entry name" value="ZINC FINGER, ZZ DOMAIN CONTAINING 3"/>
    <property type="match status" value="1"/>
</dbReference>
<keyword evidence="1" id="KW-0479">Metal-binding</keyword>
<feature type="compositionally biased region" description="Acidic residues" evidence="6">
    <location>
        <begin position="1"/>
        <end position="13"/>
    </location>
</feature>
<sequence>MDSDLPPNADEESQPAQQFTQYASESGGPAGAPSANRSPSGQATLGGVAAFASGNGVPAQEQELLDRNEDYQLIARTMSVLQNQLAQAQADLNRLATLRQEALHDPALFVEKLRTRTYDRVPKPQRVVELPVIDWEKYFGGEPADADPARRDRTRTRTRSHLSDVYPGGVGTPSASPRLSYGVVASTPGSEEAFEIERPNDHGGPRRAQNKTPDDRSNSFNVAWTEDEHERLLDLMTVYPSEAVHARRCEKIAAALGSRTAAQVATRIHNMERGRIKSFRTRARPGNPAVSSATVKRAKGGSSRVSGAYYTNPRFAGSRLGPAAASMSDDESGPSSTATAGLGILIDPALKETDEYKELIQLQALVNRNTQPAAHAADPVHQGFTCDRCAAEPIVGVRWTCTDCPADEQVDLCDECYGKGFINATHTDEHAMRKVTTPDLVEQAQNGDPYAYLGY</sequence>
<evidence type="ECO:0000259" key="7">
    <source>
        <dbReference type="PROSITE" id="PS50135"/>
    </source>
</evidence>
<dbReference type="EMBL" id="JADGJQ010000054">
    <property type="protein sequence ID" value="KAJ3175243.1"/>
    <property type="molecule type" value="Genomic_DNA"/>
</dbReference>
<organism evidence="8 9">
    <name type="scientific">Geranomyces variabilis</name>
    <dbReference type="NCBI Taxonomy" id="109894"/>
    <lineage>
        <taxon>Eukaryota</taxon>
        <taxon>Fungi</taxon>
        <taxon>Fungi incertae sedis</taxon>
        <taxon>Chytridiomycota</taxon>
        <taxon>Chytridiomycota incertae sedis</taxon>
        <taxon>Chytridiomycetes</taxon>
        <taxon>Spizellomycetales</taxon>
        <taxon>Powellomycetaceae</taxon>
        <taxon>Geranomyces</taxon>
    </lineage>
</organism>
<comment type="caution">
    <text evidence="8">The sequence shown here is derived from an EMBL/GenBank/DDBJ whole genome shotgun (WGS) entry which is preliminary data.</text>
</comment>
<dbReference type="InterPro" id="IPR001005">
    <property type="entry name" value="SANT/Myb"/>
</dbReference>
<evidence type="ECO:0000256" key="4">
    <source>
        <dbReference type="PROSITE-ProRule" id="PRU00228"/>
    </source>
</evidence>
<dbReference type="GO" id="GO:0008270">
    <property type="term" value="F:zinc ion binding"/>
    <property type="evidence" value="ECO:0007669"/>
    <property type="project" value="UniProtKB-KW"/>
</dbReference>
<evidence type="ECO:0000256" key="2">
    <source>
        <dbReference type="ARBA" id="ARBA00022771"/>
    </source>
</evidence>
<evidence type="ECO:0000256" key="3">
    <source>
        <dbReference type="ARBA" id="ARBA00022833"/>
    </source>
</evidence>
<protein>
    <submittedName>
        <fullName evidence="8">ZZ-type zinc finger-containing protein 3</fullName>
    </submittedName>
</protein>
<feature type="compositionally biased region" description="Polar residues" evidence="6">
    <location>
        <begin position="14"/>
        <end position="24"/>
    </location>
</feature>
<feature type="coiled-coil region" evidence="5">
    <location>
        <begin position="71"/>
        <end position="105"/>
    </location>
</feature>
<evidence type="ECO:0000256" key="5">
    <source>
        <dbReference type="SAM" id="Coils"/>
    </source>
</evidence>
<dbReference type="Pfam" id="PF00569">
    <property type="entry name" value="ZZ"/>
    <property type="match status" value="1"/>
</dbReference>
<dbReference type="InterPro" id="IPR000433">
    <property type="entry name" value="Znf_ZZ"/>
</dbReference>
<accession>A0AAD5TI11</accession>
<feature type="region of interest" description="Disordered" evidence="6">
    <location>
        <begin position="139"/>
        <end position="219"/>
    </location>
</feature>
<proteinExistence type="predicted"/>
<dbReference type="Proteomes" id="UP001212152">
    <property type="component" value="Unassembled WGS sequence"/>
</dbReference>
<dbReference type="InterPro" id="IPR037830">
    <property type="entry name" value="ZZZ3"/>
</dbReference>
<keyword evidence="9" id="KW-1185">Reference proteome</keyword>
<evidence type="ECO:0000313" key="8">
    <source>
        <dbReference type="EMBL" id="KAJ3175243.1"/>
    </source>
</evidence>
<keyword evidence="3" id="KW-0862">Zinc</keyword>
<keyword evidence="5" id="KW-0175">Coiled coil</keyword>
<dbReference type="SUPFAM" id="SSF57850">
    <property type="entry name" value="RING/U-box"/>
    <property type="match status" value="1"/>
</dbReference>